<proteinExistence type="predicted"/>
<name>A0A081KEJ3_9GAMM</name>
<comment type="caution">
    <text evidence="1">The sequence shown here is derived from an EMBL/GenBank/DDBJ whole genome shotgun (WGS) entry which is preliminary data.</text>
</comment>
<protein>
    <submittedName>
        <fullName evidence="1">Uncharacterized protein</fullName>
    </submittedName>
</protein>
<reference evidence="1 2" key="1">
    <citation type="submission" date="2014-06" db="EMBL/GenBank/DDBJ databases">
        <title>Whole Genome Sequences of Three Symbiotic Endozoicomonas Bacteria.</title>
        <authorList>
            <person name="Neave M.J."/>
            <person name="Apprill A."/>
            <person name="Voolstra C.R."/>
        </authorList>
    </citation>
    <scope>NUCLEOTIDE SEQUENCE [LARGE SCALE GENOMIC DNA]</scope>
    <source>
        <strain evidence="1 2">DSM 22380</strain>
    </source>
</reference>
<organism evidence="1 2">
    <name type="scientific">Endozoicomonas elysicola</name>
    <dbReference type="NCBI Taxonomy" id="305900"/>
    <lineage>
        <taxon>Bacteria</taxon>
        <taxon>Pseudomonadati</taxon>
        <taxon>Pseudomonadota</taxon>
        <taxon>Gammaproteobacteria</taxon>
        <taxon>Oceanospirillales</taxon>
        <taxon>Endozoicomonadaceae</taxon>
        <taxon>Endozoicomonas</taxon>
    </lineage>
</organism>
<keyword evidence="2" id="KW-1185">Reference proteome</keyword>
<sequence>MDRVEIKQITEHTIPAGCQDVAQSGDYLLSIAAEEIPCGKHFELISIESGRWTFKRHWENDALKVSMKTPQLRDVMDFVSDRDEIADPVRQYLLSRFPGKITLYERWVFVDILYHLQVLSADKENVSRLTKYIFYADDQPAHYIPPAEDEHSLLISVQSNEGSHFMILTVSTGQVELKWEWLCSGERSDLIDVVSAAK</sequence>
<evidence type="ECO:0000313" key="2">
    <source>
        <dbReference type="Proteomes" id="UP000027997"/>
    </source>
</evidence>
<dbReference type="EMBL" id="JOJP01000001">
    <property type="protein sequence ID" value="KEI72569.1"/>
    <property type="molecule type" value="Genomic_DNA"/>
</dbReference>
<dbReference type="AlphaFoldDB" id="A0A081KEJ3"/>
<gene>
    <name evidence="1" type="ORF">GV64_19185</name>
</gene>
<evidence type="ECO:0000313" key="1">
    <source>
        <dbReference type="EMBL" id="KEI72569.1"/>
    </source>
</evidence>
<dbReference type="Proteomes" id="UP000027997">
    <property type="component" value="Unassembled WGS sequence"/>
</dbReference>
<accession>A0A081KEJ3</accession>